<dbReference type="PROSITE" id="PS00018">
    <property type="entry name" value="EF_HAND_1"/>
    <property type="match status" value="1"/>
</dbReference>
<evidence type="ECO:0000259" key="2">
    <source>
        <dbReference type="Pfam" id="PF00656"/>
    </source>
</evidence>
<dbReference type="InterPro" id="IPR050452">
    <property type="entry name" value="Metacaspase"/>
</dbReference>
<dbReference type="InterPro" id="IPR018247">
    <property type="entry name" value="EF_Hand_1_Ca_BS"/>
</dbReference>
<dbReference type="Pfam" id="PF00656">
    <property type="entry name" value="Peptidase_C14"/>
    <property type="match status" value="1"/>
</dbReference>
<feature type="signal peptide" evidence="1">
    <location>
        <begin position="1"/>
        <end position="20"/>
    </location>
</feature>
<dbReference type="GO" id="GO:0006508">
    <property type="term" value="P:proteolysis"/>
    <property type="evidence" value="ECO:0007669"/>
    <property type="project" value="InterPro"/>
</dbReference>
<accession>A0A0S4N6H5</accession>
<dbReference type="SUPFAM" id="SSF52129">
    <property type="entry name" value="Caspase-like"/>
    <property type="match status" value="1"/>
</dbReference>
<dbReference type="Gene3D" id="3.40.50.10610">
    <property type="entry name" value="ABC-type transport auxiliary lipoprotein component"/>
    <property type="match status" value="1"/>
</dbReference>
<dbReference type="STRING" id="1643428.GCA_001442855_01546"/>
<feature type="domain" description="Peptidase C14 caspase" evidence="2">
    <location>
        <begin position="1138"/>
        <end position="1370"/>
    </location>
</feature>
<evidence type="ECO:0000256" key="1">
    <source>
        <dbReference type="SAM" id="SignalP"/>
    </source>
</evidence>
<dbReference type="EMBL" id="FAOO01000010">
    <property type="protein sequence ID" value="CUU06645.1"/>
    <property type="molecule type" value="Genomic_DNA"/>
</dbReference>
<protein>
    <submittedName>
        <fullName evidence="3">Caspase domain-containing protein</fullName>
    </submittedName>
</protein>
<evidence type="ECO:0000313" key="4">
    <source>
        <dbReference type="Proteomes" id="UP000320623"/>
    </source>
</evidence>
<dbReference type="InterPro" id="IPR013783">
    <property type="entry name" value="Ig-like_fold"/>
</dbReference>
<proteinExistence type="predicted"/>
<dbReference type="OrthoDB" id="291633at2"/>
<dbReference type="PANTHER" id="PTHR48104">
    <property type="entry name" value="METACASPASE-4"/>
    <property type="match status" value="1"/>
</dbReference>
<keyword evidence="1" id="KW-0732">Signal</keyword>
<evidence type="ECO:0000313" key="3">
    <source>
        <dbReference type="EMBL" id="CUU06645.1"/>
    </source>
</evidence>
<reference evidence="4" key="1">
    <citation type="submission" date="2015-11" db="EMBL/GenBank/DDBJ databases">
        <authorList>
            <person name="Varghese N."/>
        </authorList>
    </citation>
    <scope>NUCLEOTIDE SEQUENCE [LARGE SCALE GENOMIC DNA]</scope>
</reference>
<dbReference type="Gene3D" id="3.40.50.1460">
    <property type="match status" value="1"/>
</dbReference>
<dbReference type="PANTHER" id="PTHR48104:SF30">
    <property type="entry name" value="METACASPASE-1"/>
    <property type="match status" value="1"/>
</dbReference>
<dbReference type="Proteomes" id="UP000320623">
    <property type="component" value="Unassembled WGS sequence"/>
</dbReference>
<sequence>MLKRMIFVFCLLATALTTKSANKVRVALFDVRAVNTSQVYADKLYSELRAALVQSKKLAIVTGRKEDLIKKIEEWKKSGCTEVECMANAGSELGVDKVISAELREMPGGYYEVDVFVVDVLSQEIEFAISSLKEEKVAKFNELARKIVDAIESKIIIQPTIIAIGEDDVVFIDAGADLGIEKGMKFKVERWLNVQLDERGKIIYADKKEVGEIQIIDVQQTGAKAIITSRILPFERGDKAIFAKAYEKVDEPPSVFHSPVRASVSGRDIEISAHIIDDVELLKAVVLYRNKGESSFKTIEMKRTERDKFLAVIPASDILSDAVEYLVKAVDSKNQETIKSDIKGKPFIISILPDETPPEIQHVPISSTNVNERTFIRCIVNDNVRVDKVFAMYKKPTDVGYSKLELTFQGGSAYAGEIPSDIKRGSSFFYYYILATDLAGNTSSFGSEAKPFTVKIEFADIVGPTIVHTPVKQYNPSVGFEIEVDVKDESGVQRVQLFIKDEYSGKFSIFEGIKIGESKYVFRFPANAFTSSSKLYYYISAIDKYNNISYLPTPESPFVIVPVTPMPFFTSRRESDNVSPFLLHFPPEFAIYKQGLGYPIVVIADDNVGISRVLIYYKSLRDKEFKMRQLRNFSSQSFGDYINVDNPSEIAYYIVAVDYNQNVSMAGSAQNPIVFRNGKRVSGSWQYVIGSWPNVPKPGIQITYPKTFILDEDSRVNEFNFTFKGTELSMKIEGLVSSYRELKAVLINSEPANIVNVTSLDIQMFKLKGPCYKFVGEVDLPHKNNRVEIKVVDISNVTTTMILNVTREFEPMFVASKPKIKILSPSYFVGSDSLIISVPVDTLDIIGIVNSNYAVKSISIDNIHVPFIEMSVAEKTEQSVGKNSVKFLYRWTLKPGINQIKIVAIDNFNNAVTRVLTVNVPEAKVFAIDNIPPKVEFSSPVSRETNEETAVVRAFISDDKKVENVNVYIRNIRVENPKLKRVDDKTIIFEDTVRLLKGINKITIVADDGANIQTSSVDILYIPRRNPPTVTILSPKETTVTDDKIELHFIAEDEKVQPAVMVIVNNQLMRGIGLKVTDEKEVSNKVEFKQSINLVPGENKIRIIAYNESADTSILINVNYVKPKQKFVSSKDFYENSWAVLIGIDDYLNVTKLKYAVKDAKGLKEVLISHLGFEPDKVIEIYNRNATKQSIIRVLGDELPKKIGPNDRVVVFFAGHGVTEPLPAGGEMGYLVPVDGNLESKYTTCISMTEVNNLAKLSPAKHMLFIIDACYGGLAGWLTSRSVPLSETTLEYVKKKAKDRGRQLLAAGQKNEQVYESDLWGHSVFTYYLIKALQGGADMNNDGIITIHEIFTYVEERVVSETQSRQNPILRVLPFEGDGEIVFILEK</sequence>
<organism evidence="3 4">
    <name type="scientific">Candidatus Thermokryptus mobilis</name>
    <dbReference type="NCBI Taxonomy" id="1643428"/>
    <lineage>
        <taxon>Bacteria</taxon>
        <taxon>Pseudomonadati</taxon>
        <taxon>Candidatus Kryptoniota</taxon>
        <taxon>Candidatus Thermokryptus</taxon>
    </lineage>
</organism>
<feature type="chain" id="PRO_5006624784" evidence="1">
    <location>
        <begin position="21"/>
        <end position="1387"/>
    </location>
</feature>
<dbReference type="Gene3D" id="2.60.40.10">
    <property type="entry name" value="Immunoglobulins"/>
    <property type="match status" value="1"/>
</dbReference>
<dbReference type="GO" id="GO:0005737">
    <property type="term" value="C:cytoplasm"/>
    <property type="evidence" value="ECO:0007669"/>
    <property type="project" value="TreeGrafter"/>
</dbReference>
<gene>
    <name evidence="3" type="ORF">JGI1_01579</name>
</gene>
<dbReference type="GO" id="GO:0004197">
    <property type="term" value="F:cysteine-type endopeptidase activity"/>
    <property type="evidence" value="ECO:0007669"/>
    <property type="project" value="InterPro"/>
</dbReference>
<dbReference type="InterPro" id="IPR011600">
    <property type="entry name" value="Pept_C14_caspase"/>
</dbReference>
<name>A0A0S4N6H5_9BACT</name>
<keyword evidence="4" id="KW-1185">Reference proteome</keyword>
<dbReference type="InterPro" id="IPR029030">
    <property type="entry name" value="Caspase-like_dom_sf"/>
</dbReference>